<evidence type="ECO:0000313" key="1">
    <source>
        <dbReference type="EMBL" id="MDK2127075.1"/>
    </source>
</evidence>
<reference evidence="1" key="1">
    <citation type="submission" date="2023-03" db="EMBL/GenBank/DDBJ databases">
        <title>Chitinimonas shenzhenensis gen. nov., sp. nov., a novel member of family Burkholderiaceae isolated from activated sludge collected in Shen Zhen, China.</title>
        <authorList>
            <person name="Wang X."/>
        </authorList>
    </citation>
    <scope>NUCLEOTIDE SEQUENCE</scope>
    <source>
        <strain evidence="1">DQS-5</strain>
    </source>
</reference>
<gene>
    <name evidence="1" type="ORF">PZA18_23840</name>
</gene>
<dbReference type="InterPro" id="IPR013783">
    <property type="entry name" value="Ig-like_fold"/>
</dbReference>
<dbReference type="EMBL" id="JARRAF010000115">
    <property type="protein sequence ID" value="MDK2127075.1"/>
    <property type="molecule type" value="Genomic_DNA"/>
</dbReference>
<dbReference type="Proteomes" id="UP001172778">
    <property type="component" value="Unassembled WGS sequence"/>
</dbReference>
<evidence type="ECO:0008006" key="3">
    <source>
        <dbReference type="Google" id="ProtNLM"/>
    </source>
</evidence>
<organism evidence="1 2">
    <name type="scientific">Parachitinimonas caeni</name>
    <dbReference type="NCBI Taxonomy" id="3031301"/>
    <lineage>
        <taxon>Bacteria</taxon>
        <taxon>Pseudomonadati</taxon>
        <taxon>Pseudomonadota</taxon>
        <taxon>Betaproteobacteria</taxon>
        <taxon>Neisseriales</taxon>
        <taxon>Chitinibacteraceae</taxon>
        <taxon>Parachitinimonas</taxon>
    </lineage>
</organism>
<sequence>LAQDGPVYLQLRPDSVLTAPVSVSFQLDQGEPAVESLVLGQSLRGSLTASRQQREYRFRLSESKTLLFDPLQGTADHLSWSLRGDAHDPVLVSQSPLQTARLLTLHAGEYTLRLDNPGFNPADYGFRLLDLAAAPAVTPGQVIDLRLPASGEARVYSVEVQAGDRLYLDLRELAESYASYNPASGRYEYNYQASLRLIDPYGQVISDSALRDLEHLALIGGRYRVVLDQTDGRDDLACRLGVFVNAPATPQNLDLGGAAAGVDLRPDGLRLEPADGLQSGQPLTVHWTSHNQGQQPTHGDFSERLIIRRVGSGEIVLQAELPWREAELGPLAAGSSRARQLSLRLPHGPAGAGEFELVIDSDPRHQQGETGTAASNNSARLSLRSTLAATANLQVKDLRLEPAGPWRGGDPIDLHWTTWNAGTAPALGQWRERIELINLSTGAVMADLSPLQTDQSIAAQTGAARQVRLTWPEGLNAIGQFRLRIQLNPLGELPEYDAQGPLDADNQAEQTFAIGPDLQVSQVGLLETGAQDGDAVTVVWTETNQGAVAAPTGYQDRV</sequence>
<feature type="non-terminal residue" evidence="1">
    <location>
        <position position="1"/>
    </location>
</feature>
<dbReference type="Gene3D" id="2.60.40.10">
    <property type="entry name" value="Immunoglobulins"/>
    <property type="match status" value="1"/>
</dbReference>
<comment type="caution">
    <text evidence="1">The sequence shown here is derived from an EMBL/GenBank/DDBJ whole genome shotgun (WGS) entry which is preliminary data.</text>
</comment>
<proteinExistence type="predicted"/>
<keyword evidence="2" id="KW-1185">Reference proteome</keyword>
<name>A0ABT7E6J5_9NEIS</name>
<feature type="non-terminal residue" evidence="1">
    <location>
        <position position="558"/>
    </location>
</feature>
<dbReference type="RefSeq" id="WP_284103391.1">
    <property type="nucleotide sequence ID" value="NZ_JARRAF010000115.1"/>
</dbReference>
<protein>
    <recommendedName>
        <fullName evidence="3">CARDB domain-containing protein</fullName>
    </recommendedName>
</protein>
<evidence type="ECO:0000313" key="2">
    <source>
        <dbReference type="Proteomes" id="UP001172778"/>
    </source>
</evidence>
<accession>A0ABT7E6J5</accession>